<evidence type="ECO:0000313" key="2">
    <source>
        <dbReference type="EMBL" id="WMV51295.1"/>
    </source>
</evidence>
<dbReference type="Gene3D" id="3.90.70.10">
    <property type="entry name" value="Cysteine proteinases"/>
    <property type="match status" value="1"/>
</dbReference>
<sequence>MVGVATASKSISIHTLPKMMILHLKQFGYGSYGSTKLHKHVHFPLELVISRELVQEENAQVYAIWYFHSFHNQTASGEENRWRAS</sequence>
<dbReference type="InterPro" id="IPR038765">
    <property type="entry name" value="Papain-like_cys_pep_sf"/>
</dbReference>
<dbReference type="SUPFAM" id="SSF54001">
    <property type="entry name" value="Cysteine proteinases"/>
    <property type="match status" value="1"/>
</dbReference>
<proteinExistence type="predicted"/>
<dbReference type="CDD" id="cd02257">
    <property type="entry name" value="Peptidase_C19"/>
    <property type="match status" value="1"/>
</dbReference>
<dbReference type="GO" id="GO:0004843">
    <property type="term" value="F:cysteine-type deubiquitinase activity"/>
    <property type="evidence" value="ECO:0007669"/>
    <property type="project" value="InterPro"/>
</dbReference>
<accession>A0AAF0URA8</accession>
<feature type="domain" description="Peptidase C19 ubiquitin carboxyl-terminal hydrolase" evidence="1">
    <location>
        <begin position="10"/>
        <end position="60"/>
    </location>
</feature>
<protein>
    <recommendedName>
        <fullName evidence="1">Peptidase C19 ubiquitin carboxyl-terminal hydrolase domain-containing protein</fullName>
    </recommendedName>
</protein>
<keyword evidence="3" id="KW-1185">Reference proteome</keyword>
<dbReference type="GO" id="GO:0016579">
    <property type="term" value="P:protein deubiquitination"/>
    <property type="evidence" value="ECO:0007669"/>
    <property type="project" value="InterPro"/>
</dbReference>
<dbReference type="AlphaFoldDB" id="A0AAF0URA8"/>
<dbReference type="InterPro" id="IPR001394">
    <property type="entry name" value="Peptidase_C19_UCH"/>
</dbReference>
<organism evidence="2 3">
    <name type="scientific">Solanum verrucosum</name>
    <dbReference type="NCBI Taxonomy" id="315347"/>
    <lineage>
        <taxon>Eukaryota</taxon>
        <taxon>Viridiplantae</taxon>
        <taxon>Streptophyta</taxon>
        <taxon>Embryophyta</taxon>
        <taxon>Tracheophyta</taxon>
        <taxon>Spermatophyta</taxon>
        <taxon>Magnoliopsida</taxon>
        <taxon>eudicotyledons</taxon>
        <taxon>Gunneridae</taxon>
        <taxon>Pentapetalae</taxon>
        <taxon>asterids</taxon>
        <taxon>lamiids</taxon>
        <taxon>Solanales</taxon>
        <taxon>Solanaceae</taxon>
        <taxon>Solanoideae</taxon>
        <taxon>Solaneae</taxon>
        <taxon>Solanum</taxon>
    </lineage>
</organism>
<name>A0AAF0URA8_SOLVR</name>
<dbReference type="Pfam" id="PF00443">
    <property type="entry name" value="UCH"/>
    <property type="match status" value="1"/>
</dbReference>
<evidence type="ECO:0000313" key="3">
    <source>
        <dbReference type="Proteomes" id="UP001234989"/>
    </source>
</evidence>
<reference evidence="2" key="1">
    <citation type="submission" date="2023-08" db="EMBL/GenBank/DDBJ databases">
        <title>A de novo genome assembly of Solanum verrucosum Schlechtendal, a Mexican diploid species geographically isolated from the other diploid A-genome species in potato relatives.</title>
        <authorList>
            <person name="Hosaka K."/>
        </authorList>
    </citation>
    <scope>NUCLEOTIDE SEQUENCE</scope>
    <source>
        <tissue evidence="2">Young leaves</tissue>
    </source>
</reference>
<evidence type="ECO:0000259" key="1">
    <source>
        <dbReference type="Pfam" id="PF00443"/>
    </source>
</evidence>
<gene>
    <name evidence="2" type="ORF">MTR67_044680</name>
</gene>
<dbReference type="EMBL" id="CP133621">
    <property type="protein sequence ID" value="WMV51295.1"/>
    <property type="molecule type" value="Genomic_DNA"/>
</dbReference>
<dbReference type="Proteomes" id="UP001234989">
    <property type="component" value="Chromosome 10"/>
</dbReference>